<evidence type="ECO:0000313" key="1">
    <source>
        <dbReference type="EMBL" id="KAK2028873.1"/>
    </source>
</evidence>
<sequence length="169" mass="19212">MSESPTRPNPPLLPPRYLPSCLAYPPSRTKTTYLPTQQEHTALLSLYWTDCIPPFFYRARGEERAAVPFLLFLLHRPLPPPSVSYLSCNVKRQAQAEPKRSRRHLKAKGTPAAVHLPTYLPTHHRPPILYSCPPAQPSPAPRLRHHHFHFLLLTLSSGFPTPHFHLAEG</sequence>
<dbReference type="Proteomes" id="UP001232148">
    <property type="component" value="Unassembled WGS sequence"/>
</dbReference>
<evidence type="ECO:0000313" key="2">
    <source>
        <dbReference type="Proteomes" id="UP001232148"/>
    </source>
</evidence>
<accession>A0AAD9M552</accession>
<dbReference type="EMBL" id="MU842872">
    <property type="protein sequence ID" value="KAK2028873.1"/>
    <property type="molecule type" value="Genomic_DNA"/>
</dbReference>
<comment type="caution">
    <text evidence="1">The sequence shown here is derived from an EMBL/GenBank/DDBJ whole genome shotgun (WGS) entry which is preliminary data.</text>
</comment>
<keyword evidence="2" id="KW-1185">Reference proteome</keyword>
<reference evidence="1" key="1">
    <citation type="submission" date="2021-06" db="EMBL/GenBank/DDBJ databases">
        <title>Comparative genomics, transcriptomics and evolutionary studies reveal genomic signatures of adaptation to plant cell wall in hemibiotrophic fungi.</title>
        <authorList>
            <consortium name="DOE Joint Genome Institute"/>
            <person name="Baroncelli R."/>
            <person name="Diaz J.F."/>
            <person name="Benocci T."/>
            <person name="Peng M."/>
            <person name="Battaglia E."/>
            <person name="Haridas S."/>
            <person name="Andreopoulos W."/>
            <person name="Labutti K."/>
            <person name="Pangilinan J."/>
            <person name="Floch G.L."/>
            <person name="Makela M.R."/>
            <person name="Henrissat B."/>
            <person name="Grigoriev I.V."/>
            <person name="Crouch J.A."/>
            <person name="De Vries R.P."/>
            <person name="Sukno S.A."/>
            <person name="Thon M.R."/>
        </authorList>
    </citation>
    <scope>NUCLEOTIDE SEQUENCE</scope>
    <source>
        <strain evidence="1">MAFF235873</strain>
    </source>
</reference>
<dbReference type="AlphaFoldDB" id="A0AAD9M552"/>
<name>A0AAD9M552_9PEZI</name>
<organism evidence="1 2">
    <name type="scientific">Colletotrichum zoysiae</name>
    <dbReference type="NCBI Taxonomy" id="1216348"/>
    <lineage>
        <taxon>Eukaryota</taxon>
        <taxon>Fungi</taxon>
        <taxon>Dikarya</taxon>
        <taxon>Ascomycota</taxon>
        <taxon>Pezizomycotina</taxon>
        <taxon>Sordariomycetes</taxon>
        <taxon>Hypocreomycetidae</taxon>
        <taxon>Glomerellales</taxon>
        <taxon>Glomerellaceae</taxon>
        <taxon>Colletotrichum</taxon>
        <taxon>Colletotrichum graminicola species complex</taxon>
    </lineage>
</organism>
<gene>
    <name evidence="1" type="ORF">LX32DRAFT_385150</name>
</gene>
<proteinExistence type="predicted"/>
<protein>
    <submittedName>
        <fullName evidence="1">Uncharacterized protein</fullName>
    </submittedName>
</protein>